<feature type="binding site" evidence="15">
    <location>
        <position position="429"/>
    </location>
    <ligand>
        <name>Zn(2+)</name>
        <dbReference type="ChEBI" id="CHEBI:29105"/>
        <note>catalytic</note>
    </ligand>
</feature>
<proteinExistence type="inferred from homology"/>
<evidence type="ECO:0000256" key="17">
    <source>
        <dbReference type="SAM" id="MobiDB-lite"/>
    </source>
</evidence>
<dbReference type="InterPro" id="IPR027417">
    <property type="entry name" value="P-loop_NTPase"/>
</dbReference>
<dbReference type="HAMAP" id="MF_01458">
    <property type="entry name" value="FtsH"/>
    <property type="match status" value="1"/>
</dbReference>
<keyword evidence="4 15" id="KW-0645">Protease</keyword>
<keyword evidence="8 15" id="KW-0378">Hydrolase</keyword>
<comment type="similarity">
    <text evidence="14 15">In the central section; belongs to the AAA ATPase family.</text>
</comment>
<feature type="binding site" evidence="15">
    <location>
        <position position="433"/>
    </location>
    <ligand>
        <name>Zn(2+)</name>
        <dbReference type="ChEBI" id="CHEBI:29105"/>
        <note>catalytic</note>
    </ligand>
</feature>
<evidence type="ECO:0000256" key="16">
    <source>
        <dbReference type="RuleBase" id="RU003651"/>
    </source>
</evidence>
<dbReference type="InterPro" id="IPR011546">
    <property type="entry name" value="Pept_M41_FtsH_extracell"/>
</dbReference>
<evidence type="ECO:0000256" key="9">
    <source>
        <dbReference type="ARBA" id="ARBA00022833"/>
    </source>
</evidence>
<dbReference type="AlphaFoldDB" id="A0A0A0I5E4"/>
<evidence type="ECO:0000259" key="18">
    <source>
        <dbReference type="SMART" id="SM00382"/>
    </source>
</evidence>
<dbReference type="GO" id="GO:0016887">
    <property type="term" value="F:ATP hydrolysis activity"/>
    <property type="evidence" value="ECO:0007669"/>
    <property type="project" value="UniProtKB-UniRule"/>
</dbReference>
<dbReference type="InterPro" id="IPR000642">
    <property type="entry name" value="Peptidase_M41"/>
</dbReference>
<evidence type="ECO:0000256" key="6">
    <source>
        <dbReference type="ARBA" id="ARBA00022723"/>
    </source>
</evidence>
<keyword evidence="19" id="KW-0132">Cell division</keyword>
<dbReference type="InterPro" id="IPR005936">
    <property type="entry name" value="FtsH"/>
</dbReference>
<dbReference type="Proteomes" id="UP000030014">
    <property type="component" value="Unassembled WGS sequence"/>
</dbReference>
<dbReference type="InterPro" id="IPR041569">
    <property type="entry name" value="AAA_lid_3"/>
</dbReference>
<keyword evidence="3 15" id="KW-1003">Cell membrane</keyword>
<dbReference type="GO" id="GO:0008270">
    <property type="term" value="F:zinc ion binding"/>
    <property type="evidence" value="ECO:0007669"/>
    <property type="project" value="UniProtKB-UniRule"/>
</dbReference>
<dbReference type="Gene3D" id="3.40.50.300">
    <property type="entry name" value="P-loop containing nucleotide triphosphate hydrolases"/>
    <property type="match status" value="1"/>
</dbReference>
<keyword evidence="6 15" id="KW-0479">Metal-binding</keyword>
<keyword evidence="10 15" id="KW-0067">ATP-binding</keyword>
<dbReference type="PANTHER" id="PTHR23076">
    <property type="entry name" value="METALLOPROTEASE M41 FTSH"/>
    <property type="match status" value="1"/>
</dbReference>
<evidence type="ECO:0000313" key="20">
    <source>
        <dbReference type="Proteomes" id="UP000030014"/>
    </source>
</evidence>
<dbReference type="Gene3D" id="3.30.720.210">
    <property type="match status" value="1"/>
</dbReference>
<dbReference type="EC" id="3.4.24.-" evidence="15"/>
<dbReference type="PANTHER" id="PTHR23076:SF113">
    <property type="entry name" value="ATP-DEPENDENT ZINC METALLOPROTEASE FTSH 1, CHLOROPLASTIC-RELATED"/>
    <property type="match status" value="1"/>
</dbReference>
<evidence type="ECO:0000256" key="3">
    <source>
        <dbReference type="ARBA" id="ARBA00022475"/>
    </source>
</evidence>
<keyword evidence="11 15" id="KW-1133">Transmembrane helix</keyword>
<evidence type="ECO:0000256" key="4">
    <source>
        <dbReference type="ARBA" id="ARBA00022670"/>
    </source>
</evidence>
<feature type="active site" evidence="15">
    <location>
        <position position="430"/>
    </location>
</feature>
<dbReference type="GO" id="GO:0051301">
    <property type="term" value="P:cell division"/>
    <property type="evidence" value="ECO:0007669"/>
    <property type="project" value="UniProtKB-KW"/>
</dbReference>
<feature type="region of interest" description="Disordered" evidence="17">
    <location>
        <begin position="634"/>
        <end position="662"/>
    </location>
</feature>
<sequence length="662" mass="73309">MGGINVKKRLSSVTIWILLLICVFFAALTLLESNKASGTVSYNQFKKYWIDNKVSRVEIKQDGRTVVGELKDKSKTQFQVVVPQTLLMQDILVNNPKPSVDVKFEPASSMPMWISWIPTIILILLMIGFWVMFMQQSQGGGGNRGVMNFGKSRAKLASPDSQKVTFKEVAGADEEKAELEEIVDFLKDPNKYLDMGARIPKGILLVGPPGTGKTLLAKAVAGEAGVPFFSISGSDFVEMFVGVGASRVRDLFEQAKKNSPCIIFIDEIDAVGRQRGAGLGGGHDEREQTLNQLLVEMDGFGVNEGIILVAATNRPDILDKALLRPGRFDRQILVGAPDAKGREEVLKVHVRNKHLEDNVDLKVLAKRTPGFVGADLENLMNEAALLAVRNNKKKIGMGELEEAITRVIAGPEKKSRVIHEEDRKLTAYHEAGHAIVAKFSRYSDPVHEISIIPRGMAGGYTMQLPERDKSYASKSKLKDDMVGLLGGRVAEQLILGDISTGASNDIQRVSSIARKMVMEYGMSEKLGTITFGSDHDEVFIGRDIGKSKNYSEEVAFEIDNEVKALVNEAYKKAEKILTEHIDKLHAVAKRLLEKEKISGEEFNAIVEGRPFNEEKENAIDLAKHDDVEEVKELEKDKVLEEEENDSIDTFAQDLNSEEKKEI</sequence>
<dbReference type="Gene3D" id="1.20.58.760">
    <property type="entry name" value="Peptidase M41"/>
    <property type="match status" value="1"/>
</dbReference>
<dbReference type="GO" id="GO:0030163">
    <property type="term" value="P:protein catabolic process"/>
    <property type="evidence" value="ECO:0007669"/>
    <property type="project" value="UniProtKB-UniRule"/>
</dbReference>
<dbReference type="InterPro" id="IPR003959">
    <property type="entry name" value="ATPase_AAA_core"/>
</dbReference>
<comment type="similarity">
    <text evidence="2 15">In the C-terminal section; belongs to the peptidase M41 family.</text>
</comment>
<evidence type="ECO:0000256" key="5">
    <source>
        <dbReference type="ARBA" id="ARBA00022692"/>
    </source>
</evidence>
<comment type="subunit">
    <text evidence="15">Homohexamer.</text>
</comment>
<evidence type="ECO:0000256" key="15">
    <source>
        <dbReference type="HAMAP-Rule" id="MF_01458"/>
    </source>
</evidence>
<dbReference type="FunFam" id="1.20.58.760:FF:000001">
    <property type="entry name" value="ATP-dependent zinc metalloprotease FtsH"/>
    <property type="match status" value="1"/>
</dbReference>
<evidence type="ECO:0000256" key="14">
    <source>
        <dbReference type="ARBA" id="ARBA00061570"/>
    </source>
</evidence>
<evidence type="ECO:0000256" key="1">
    <source>
        <dbReference type="ARBA" id="ARBA00004370"/>
    </source>
</evidence>
<dbReference type="NCBIfam" id="TIGR01241">
    <property type="entry name" value="FtsH_fam"/>
    <property type="match status" value="1"/>
</dbReference>
<dbReference type="GO" id="GO:0004222">
    <property type="term" value="F:metalloendopeptidase activity"/>
    <property type="evidence" value="ECO:0007669"/>
    <property type="project" value="InterPro"/>
</dbReference>
<comment type="similarity">
    <text evidence="16">Belongs to the AAA ATPase family.</text>
</comment>
<evidence type="ECO:0000256" key="12">
    <source>
        <dbReference type="ARBA" id="ARBA00023049"/>
    </source>
</evidence>
<comment type="cofactor">
    <cofactor evidence="15">
        <name>Zn(2+)</name>
        <dbReference type="ChEBI" id="CHEBI:29105"/>
    </cofactor>
    <text evidence="15">Binds 1 zinc ion per subunit.</text>
</comment>
<dbReference type="InterPro" id="IPR037219">
    <property type="entry name" value="Peptidase_M41-like"/>
</dbReference>
<dbReference type="Pfam" id="PF17862">
    <property type="entry name" value="AAA_lid_3"/>
    <property type="match status" value="1"/>
</dbReference>
<dbReference type="InterPro" id="IPR003960">
    <property type="entry name" value="ATPase_AAA_CS"/>
</dbReference>
<dbReference type="Pfam" id="PF06480">
    <property type="entry name" value="FtsH_ext"/>
    <property type="match status" value="1"/>
</dbReference>
<feature type="domain" description="AAA+ ATPase" evidence="18">
    <location>
        <begin position="199"/>
        <end position="338"/>
    </location>
</feature>
<dbReference type="SUPFAM" id="SSF140990">
    <property type="entry name" value="FtsH protease domain-like"/>
    <property type="match status" value="1"/>
</dbReference>
<evidence type="ECO:0000313" key="19">
    <source>
        <dbReference type="EMBL" id="KGM96062.1"/>
    </source>
</evidence>
<feature type="transmembrane region" description="Helical" evidence="15">
    <location>
        <begin position="12"/>
        <end position="31"/>
    </location>
</feature>
<dbReference type="Pfam" id="PF00004">
    <property type="entry name" value="AAA"/>
    <property type="match status" value="1"/>
</dbReference>
<dbReference type="SUPFAM" id="SSF52540">
    <property type="entry name" value="P-loop containing nucleoside triphosphate hydrolases"/>
    <property type="match status" value="1"/>
</dbReference>
<feature type="transmembrane region" description="Helical" evidence="15">
    <location>
        <begin position="113"/>
        <end position="134"/>
    </location>
</feature>
<keyword evidence="7 15" id="KW-0547">Nucleotide-binding</keyword>
<dbReference type="Gene3D" id="1.10.8.60">
    <property type="match status" value="1"/>
</dbReference>
<evidence type="ECO:0000256" key="2">
    <source>
        <dbReference type="ARBA" id="ARBA00010044"/>
    </source>
</evidence>
<comment type="subcellular location">
    <subcellularLocation>
        <location evidence="15">Cell membrane</location>
        <topology evidence="15">Multi-pass membrane protein</topology>
        <orientation evidence="15">Cytoplasmic side</orientation>
    </subcellularLocation>
    <subcellularLocation>
        <location evidence="1">Membrane</location>
    </subcellularLocation>
</comment>
<dbReference type="CDD" id="cd19501">
    <property type="entry name" value="RecA-like_FtsH"/>
    <property type="match status" value="1"/>
</dbReference>
<evidence type="ECO:0000256" key="10">
    <source>
        <dbReference type="ARBA" id="ARBA00022840"/>
    </source>
</evidence>
<keyword evidence="9 15" id="KW-0862">Zinc</keyword>
<dbReference type="Pfam" id="PF01434">
    <property type="entry name" value="Peptidase_M41"/>
    <property type="match status" value="1"/>
</dbReference>
<keyword evidence="12 15" id="KW-0482">Metalloprotease</keyword>
<name>A0A0A0I5E4_CLOBO</name>
<comment type="function">
    <text evidence="15">Acts as a processive, ATP-dependent zinc metallopeptidase for both cytoplasmic and membrane proteins. Plays a role in the quality control of integral membrane proteins.</text>
</comment>
<evidence type="ECO:0000256" key="13">
    <source>
        <dbReference type="ARBA" id="ARBA00023136"/>
    </source>
</evidence>
<dbReference type="SMART" id="SM00382">
    <property type="entry name" value="AAA"/>
    <property type="match status" value="1"/>
</dbReference>
<comment type="caution">
    <text evidence="19">The sequence shown here is derived from an EMBL/GenBank/DDBJ whole genome shotgun (WGS) entry which is preliminary data.</text>
</comment>
<dbReference type="FunFam" id="1.10.8.60:FF:000001">
    <property type="entry name" value="ATP-dependent zinc metalloprotease FtsH"/>
    <property type="match status" value="1"/>
</dbReference>
<protein>
    <recommendedName>
        <fullName evidence="15">ATP-dependent zinc metalloprotease FtsH</fullName>
        <ecNumber evidence="15">3.4.24.-</ecNumber>
    </recommendedName>
</protein>
<dbReference type="InterPro" id="IPR003593">
    <property type="entry name" value="AAA+_ATPase"/>
</dbReference>
<accession>A0A0A0I5E4</accession>
<keyword evidence="13 15" id="KW-0472">Membrane</keyword>
<evidence type="ECO:0000256" key="8">
    <source>
        <dbReference type="ARBA" id="ARBA00022801"/>
    </source>
</evidence>
<dbReference type="EMBL" id="JDRY01000087">
    <property type="protein sequence ID" value="KGM96062.1"/>
    <property type="molecule type" value="Genomic_DNA"/>
</dbReference>
<gene>
    <name evidence="15" type="primary">ftsH</name>
    <name evidence="19" type="ORF">Z955_13775</name>
</gene>
<dbReference type="RefSeq" id="WP_039256838.1">
    <property type="nucleotide sequence ID" value="NZ_JDRY01000087.1"/>
</dbReference>
<feature type="binding site" evidence="15">
    <location>
        <position position="505"/>
    </location>
    <ligand>
        <name>Zn(2+)</name>
        <dbReference type="ChEBI" id="CHEBI:29105"/>
        <note>catalytic</note>
    </ligand>
</feature>
<dbReference type="GO" id="GO:0005524">
    <property type="term" value="F:ATP binding"/>
    <property type="evidence" value="ECO:0007669"/>
    <property type="project" value="UniProtKB-UniRule"/>
</dbReference>
<feature type="binding site" evidence="15">
    <location>
        <begin position="207"/>
        <end position="214"/>
    </location>
    <ligand>
        <name>ATP</name>
        <dbReference type="ChEBI" id="CHEBI:30616"/>
    </ligand>
</feature>
<evidence type="ECO:0000256" key="7">
    <source>
        <dbReference type="ARBA" id="ARBA00022741"/>
    </source>
</evidence>
<evidence type="ECO:0000256" key="11">
    <source>
        <dbReference type="ARBA" id="ARBA00022989"/>
    </source>
</evidence>
<dbReference type="GO" id="GO:0004176">
    <property type="term" value="F:ATP-dependent peptidase activity"/>
    <property type="evidence" value="ECO:0007669"/>
    <property type="project" value="InterPro"/>
</dbReference>
<dbReference type="GO" id="GO:0006508">
    <property type="term" value="P:proteolysis"/>
    <property type="evidence" value="ECO:0007669"/>
    <property type="project" value="UniProtKB-KW"/>
</dbReference>
<reference evidence="19 20" key="1">
    <citation type="submission" date="2014-01" db="EMBL/GenBank/DDBJ databases">
        <title>Plasmidome dynamics in the species complex Clostridium novyi sensu lato converts strains of independent lineages into distinctly different pathogens.</title>
        <authorList>
            <person name="Skarin H."/>
            <person name="Segerman B."/>
        </authorList>
    </citation>
    <scope>NUCLEOTIDE SEQUENCE [LARGE SCALE GENOMIC DNA]</scope>
    <source>
        <strain evidence="19 20">DC5</strain>
    </source>
</reference>
<organism evidence="19 20">
    <name type="scientific">Clostridium botulinum C/D str. DC5</name>
    <dbReference type="NCBI Taxonomy" id="1443128"/>
    <lineage>
        <taxon>Bacteria</taxon>
        <taxon>Bacillati</taxon>
        <taxon>Bacillota</taxon>
        <taxon>Clostridia</taxon>
        <taxon>Eubacteriales</taxon>
        <taxon>Clostridiaceae</taxon>
        <taxon>Clostridium</taxon>
    </lineage>
</organism>
<keyword evidence="19" id="KW-0131">Cell cycle</keyword>
<dbReference type="FunFam" id="3.40.50.300:FF:000001">
    <property type="entry name" value="ATP-dependent zinc metalloprotease FtsH"/>
    <property type="match status" value="1"/>
</dbReference>
<keyword evidence="5 15" id="KW-0812">Transmembrane</keyword>
<dbReference type="MEROPS" id="M41.009"/>
<dbReference type="PROSITE" id="PS00674">
    <property type="entry name" value="AAA"/>
    <property type="match status" value="1"/>
</dbReference>
<dbReference type="GO" id="GO:0005886">
    <property type="term" value="C:plasma membrane"/>
    <property type="evidence" value="ECO:0007669"/>
    <property type="project" value="UniProtKB-SubCell"/>
</dbReference>